<dbReference type="EMBL" id="JBHUCM010000012">
    <property type="protein sequence ID" value="MFD1538016.1"/>
    <property type="molecule type" value="Genomic_DNA"/>
</dbReference>
<feature type="region of interest" description="Disordered" evidence="1">
    <location>
        <begin position="134"/>
        <end position="178"/>
    </location>
</feature>
<organism evidence="2 3">
    <name type="scientific">Nonomuraea guangzhouensis</name>
    <dbReference type="NCBI Taxonomy" id="1291555"/>
    <lineage>
        <taxon>Bacteria</taxon>
        <taxon>Bacillati</taxon>
        <taxon>Actinomycetota</taxon>
        <taxon>Actinomycetes</taxon>
        <taxon>Streptosporangiales</taxon>
        <taxon>Streptosporangiaceae</taxon>
        <taxon>Nonomuraea</taxon>
    </lineage>
</organism>
<gene>
    <name evidence="2" type="ORF">ACFSJ0_13260</name>
</gene>
<evidence type="ECO:0000313" key="3">
    <source>
        <dbReference type="Proteomes" id="UP001597097"/>
    </source>
</evidence>
<sequence length="178" mass="19907">MLHRVEEIAHELAKILIPNITIGTGEDSKEYEARLKALREQRRTITADLMMAARASTSEDPVLAKLDELAAQKRDIQQQMRLILAYAREFVRPEPYRLRALAEAADMSISGARTAYTLEDVATISTRIFRKDTKGTTYPARSKRSPSSAHPSPEFNGEQWWAPSGSTPPPDDDGVIRA</sequence>
<comment type="caution">
    <text evidence="2">The sequence shown here is derived from an EMBL/GenBank/DDBJ whole genome shotgun (WGS) entry which is preliminary data.</text>
</comment>
<evidence type="ECO:0000313" key="2">
    <source>
        <dbReference type="EMBL" id="MFD1538016.1"/>
    </source>
</evidence>
<protein>
    <submittedName>
        <fullName evidence="2">Uncharacterized protein</fullName>
    </submittedName>
</protein>
<evidence type="ECO:0000256" key="1">
    <source>
        <dbReference type="SAM" id="MobiDB-lite"/>
    </source>
</evidence>
<keyword evidence="3" id="KW-1185">Reference proteome</keyword>
<name>A0ABW4G7L3_9ACTN</name>
<proteinExistence type="predicted"/>
<dbReference type="Proteomes" id="UP001597097">
    <property type="component" value="Unassembled WGS sequence"/>
</dbReference>
<dbReference type="RefSeq" id="WP_219531091.1">
    <property type="nucleotide sequence ID" value="NZ_JAHKRM010000010.1"/>
</dbReference>
<reference evidence="3" key="1">
    <citation type="journal article" date="2019" name="Int. J. Syst. Evol. Microbiol.">
        <title>The Global Catalogue of Microorganisms (GCM) 10K type strain sequencing project: providing services to taxonomists for standard genome sequencing and annotation.</title>
        <authorList>
            <consortium name="The Broad Institute Genomics Platform"/>
            <consortium name="The Broad Institute Genome Sequencing Center for Infectious Disease"/>
            <person name="Wu L."/>
            <person name="Ma J."/>
        </authorList>
    </citation>
    <scope>NUCLEOTIDE SEQUENCE [LARGE SCALE GENOMIC DNA]</scope>
    <source>
        <strain evidence="3">CGMCC 1.15399</strain>
    </source>
</reference>
<accession>A0ABW4G7L3</accession>